<dbReference type="AlphaFoldDB" id="A0A3P6I0X0"/>
<dbReference type="CDD" id="cd19609">
    <property type="entry name" value="NTD_TDP-43"/>
    <property type="match status" value="1"/>
</dbReference>
<sequence length="142" mass="16155">MFGKNVFDCHSESITTLQKAVRVYIEPVDLELENDGSLLITSLQSALPGASGIYFKLDCKKSLKFDGKKLYPPNDGWQNRRYYIKNQTLKSKNDTEDLELLKGITLLTCCSAVENFSRLFNLILKDIFKQMLFFLICAVGTL</sequence>
<dbReference type="InterPro" id="IPR041105">
    <property type="entry name" value="TDP-43_N"/>
</dbReference>
<protein>
    <recommendedName>
        <fullName evidence="1">TAR DNA-binding protein 43 N-terminal domain-containing protein</fullName>
    </recommendedName>
</protein>
<reference evidence="2 3" key="1">
    <citation type="submission" date="2018-10" db="EMBL/GenBank/DDBJ databases">
        <authorList>
            <consortium name="Pathogen Informatics"/>
        </authorList>
    </citation>
    <scope>NUCLEOTIDE SEQUENCE [LARGE SCALE GENOMIC DNA]</scope>
</reference>
<gene>
    <name evidence="2" type="ORF">EVEC_LOCUS8083</name>
</gene>
<dbReference type="Proteomes" id="UP000274131">
    <property type="component" value="Unassembled WGS sequence"/>
</dbReference>
<evidence type="ECO:0000259" key="1">
    <source>
        <dbReference type="Pfam" id="PF18694"/>
    </source>
</evidence>
<dbReference type="OrthoDB" id="2020831at2759"/>
<evidence type="ECO:0000313" key="3">
    <source>
        <dbReference type="Proteomes" id="UP000274131"/>
    </source>
</evidence>
<dbReference type="EMBL" id="UXUI01009253">
    <property type="protein sequence ID" value="VDD93332.1"/>
    <property type="molecule type" value="Genomic_DNA"/>
</dbReference>
<dbReference type="Pfam" id="PF18694">
    <property type="entry name" value="TDP-43_N"/>
    <property type="match status" value="1"/>
</dbReference>
<name>A0A3P6I0X0_ENTVE</name>
<organism evidence="2 3">
    <name type="scientific">Enterobius vermicularis</name>
    <name type="common">Human pinworm</name>
    <dbReference type="NCBI Taxonomy" id="51028"/>
    <lineage>
        <taxon>Eukaryota</taxon>
        <taxon>Metazoa</taxon>
        <taxon>Ecdysozoa</taxon>
        <taxon>Nematoda</taxon>
        <taxon>Chromadorea</taxon>
        <taxon>Rhabditida</taxon>
        <taxon>Spirurina</taxon>
        <taxon>Oxyuridomorpha</taxon>
        <taxon>Oxyuroidea</taxon>
        <taxon>Oxyuridae</taxon>
        <taxon>Enterobius</taxon>
    </lineage>
</organism>
<keyword evidence="3" id="KW-1185">Reference proteome</keyword>
<feature type="domain" description="TAR DNA-binding protein 43 N-terminal" evidence="1">
    <location>
        <begin position="26"/>
        <end position="84"/>
    </location>
</feature>
<evidence type="ECO:0000313" key="2">
    <source>
        <dbReference type="EMBL" id="VDD93332.1"/>
    </source>
</evidence>
<accession>A0A3P6I0X0</accession>
<proteinExistence type="predicted"/>